<organism evidence="1 2">
    <name type="scientific">Halalkalicoccus tibetensis</name>
    <dbReference type="NCBI Taxonomy" id="175632"/>
    <lineage>
        <taxon>Archaea</taxon>
        <taxon>Methanobacteriati</taxon>
        <taxon>Methanobacteriota</taxon>
        <taxon>Stenosarchaea group</taxon>
        <taxon>Halobacteria</taxon>
        <taxon>Halobacteriales</taxon>
        <taxon>Halococcaceae</taxon>
        <taxon>Halalkalicoccus</taxon>
    </lineage>
</organism>
<accession>A0ABD5V2W0</accession>
<keyword evidence="2" id="KW-1185">Reference proteome</keyword>
<evidence type="ECO:0000313" key="1">
    <source>
        <dbReference type="EMBL" id="MFC6904434.1"/>
    </source>
</evidence>
<proteinExistence type="predicted"/>
<sequence length="186" mass="19536">MPSITRRRLVTGGAVAAGSILGLGYAYRERVELAVLGTIRGCPGPGDAELPGTELGYEVRAVEGEPLIGGEYAPDIALLTSSDDVESLSLDGRSEPREFVEGTDFEGSTLIAVQVIGSGQSEGVRFVGVERLKDGTLRSYSCVTRPSGHDDAYPYGWLVRADTASHSEVARHTHGGGNTDVDVEAG</sequence>
<name>A0ABD5V2W0_9EURY</name>
<evidence type="ECO:0000313" key="2">
    <source>
        <dbReference type="Proteomes" id="UP001596312"/>
    </source>
</evidence>
<evidence type="ECO:0008006" key="3">
    <source>
        <dbReference type="Google" id="ProtNLM"/>
    </source>
</evidence>
<protein>
    <recommendedName>
        <fullName evidence="3">Tat (Twin-arginine translocation) pathway signal sequence</fullName>
    </recommendedName>
</protein>
<comment type="caution">
    <text evidence="1">The sequence shown here is derived from an EMBL/GenBank/DDBJ whole genome shotgun (WGS) entry which is preliminary data.</text>
</comment>
<dbReference type="EMBL" id="JBHSXQ010000001">
    <property type="protein sequence ID" value="MFC6904434.1"/>
    <property type="molecule type" value="Genomic_DNA"/>
</dbReference>
<reference evidence="1 2" key="1">
    <citation type="journal article" date="2019" name="Int. J. Syst. Evol. Microbiol.">
        <title>The Global Catalogue of Microorganisms (GCM) 10K type strain sequencing project: providing services to taxonomists for standard genome sequencing and annotation.</title>
        <authorList>
            <consortium name="The Broad Institute Genomics Platform"/>
            <consortium name="The Broad Institute Genome Sequencing Center for Infectious Disease"/>
            <person name="Wu L."/>
            <person name="Ma J."/>
        </authorList>
    </citation>
    <scope>NUCLEOTIDE SEQUENCE [LARGE SCALE GENOMIC DNA]</scope>
    <source>
        <strain evidence="1 2">CGMCC 1.3240</strain>
    </source>
</reference>
<gene>
    <name evidence="1" type="ORF">ACFQGH_04400</name>
</gene>
<dbReference type="AlphaFoldDB" id="A0ABD5V2W0"/>
<dbReference type="RefSeq" id="WP_340602939.1">
    <property type="nucleotide sequence ID" value="NZ_JBBMXV010000001.1"/>
</dbReference>
<dbReference type="Proteomes" id="UP001596312">
    <property type="component" value="Unassembled WGS sequence"/>
</dbReference>